<accession>A0A0A0LQC8</accession>
<evidence type="ECO:0000313" key="12">
    <source>
        <dbReference type="EMBL" id="KGN64105.1"/>
    </source>
</evidence>
<feature type="compositionally biased region" description="Basic and acidic residues" evidence="8">
    <location>
        <begin position="1282"/>
        <end position="1297"/>
    </location>
</feature>
<feature type="compositionally biased region" description="Basic and acidic residues" evidence="8">
    <location>
        <begin position="1261"/>
        <end position="1274"/>
    </location>
</feature>
<evidence type="ECO:0000313" key="13">
    <source>
        <dbReference type="Proteomes" id="UP000029981"/>
    </source>
</evidence>
<comment type="similarity">
    <text evidence="2">Belongs to the TAF2 family.</text>
</comment>
<feature type="domain" description="Transcription initiation factor TFIID subunit 2 TPR repeats" evidence="11">
    <location>
        <begin position="650"/>
        <end position="979"/>
    </location>
</feature>
<dbReference type="Pfam" id="PF01433">
    <property type="entry name" value="Peptidase_M1"/>
    <property type="match status" value="1"/>
</dbReference>
<evidence type="ECO:0000256" key="8">
    <source>
        <dbReference type="SAM" id="MobiDB-lite"/>
    </source>
</evidence>
<evidence type="ECO:0000256" key="6">
    <source>
        <dbReference type="ARBA" id="ARBA00023242"/>
    </source>
</evidence>
<dbReference type="KEGG" id="csv:101210662"/>
<dbReference type="OrthoDB" id="308861at2759"/>
<feature type="compositionally biased region" description="Basic residues" evidence="8">
    <location>
        <begin position="1241"/>
        <end position="1260"/>
    </location>
</feature>
<evidence type="ECO:0000256" key="7">
    <source>
        <dbReference type="ARBA" id="ARBA00076306"/>
    </source>
</evidence>
<proteinExistence type="inferred from homology"/>
<reference evidence="12 13" key="2">
    <citation type="journal article" date="2009" name="PLoS ONE">
        <title>An integrated genetic and cytogenetic map of the cucumber genome.</title>
        <authorList>
            <person name="Ren Y."/>
            <person name="Zhang Z."/>
            <person name="Liu J."/>
            <person name="Staub J.E."/>
            <person name="Han Y."/>
            <person name="Cheng Z."/>
            <person name="Li X."/>
            <person name="Lu J."/>
            <person name="Miao H."/>
            <person name="Kang H."/>
            <person name="Xie B."/>
            <person name="Gu X."/>
            <person name="Wang X."/>
            <person name="Du Y."/>
            <person name="Jin W."/>
            <person name="Huang S."/>
        </authorList>
    </citation>
    <scope>NUCLEOTIDE SEQUENCE [LARGE SCALE GENOMIC DNA]</scope>
    <source>
        <strain evidence="13">cv. 9930</strain>
    </source>
</reference>
<feature type="compositionally biased region" description="Polar residues" evidence="8">
    <location>
        <begin position="1311"/>
        <end position="1324"/>
    </location>
</feature>
<evidence type="ECO:0000259" key="10">
    <source>
        <dbReference type="Pfam" id="PF25316"/>
    </source>
</evidence>
<dbReference type="InterPro" id="IPR016024">
    <property type="entry name" value="ARM-type_fold"/>
</dbReference>
<dbReference type="GO" id="GO:0000976">
    <property type="term" value="F:transcription cis-regulatory region binding"/>
    <property type="evidence" value="ECO:0000318"/>
    <property type="project" value="GO_Central"/>
</dbReference>
<feature type="region of interest" description="Disordered" evidence="8">
    <location>
        <begin position="1098"/>
        <end position="1143"/>
    </location>
</feature>
<dbReference type="InterPro" id="IPR042097">
    <property type="entry name" value="Aminopeptidase_N-like_N_sf"/>
</dbReference>
<keyword evidence="6" id="KW-0539">Nucleus</keyword>
<dbReference type="GO" id="GO:0008270">
    <property type="term" value="F:zinc ion binding"/>
    <property type="evidence" value="ECO:0007669"/>
    <property type="project" value="InterPro"/>
</dbReference>
<keyword evidence="13" id="KW-1185">Reference proteome</keyword>
<dbReference type="Pfam" id="PF25577">
    <property type="entry name" value="TPR_TAF2_C"/>
    <property type="match status" value="1"/>
</dbReference>
<dbReference type="InterPro" id="IPR057991">
    <property type="entry name" value="TPR_TAF2_C"/>
</dbReference>
<organism evidence="12 13">
    <name type="scientific">Cucumis sativus</name>
    <name type="common">Cucumber</name>
    <dbReference type="NCBI Taxonomy" id="3659"/>
    <lineage>
        <taxon>Eukaryota</taxon>
        <taxon>Viridiplantae</taxon>
        <taxon>Streptophyta</taxon>
        <taxon>Embryophyta</taxon>
        <taxon>Tracheophyta</taxon>
        <taxon>Spermatophyta</taxon>
        <taxon>Magnoliopsida</taxon>
        <taxon>eudicotyledons</taxon>
        <taxon>Gunneridae</taxon>
        <taxon>Pentapetalae</taxon>
        <taxon>rosids</taxon>
        <taxon>fabids</taxon>
        <taxon>Cucurbitales</taxon>
        <taxon>Cucurbitaceae</taxon>
        <taxon>Benincaseae</taxon>
        <taxon>Cucumis</taxon>
    </lineage>
</organism>
<feature type="region of interest" description="Disordered" evidence="8">
    <location>
        <begin position="1"/>
        <end position="20"/>
    </location>
</feature>
<dbReference type="InterPro" id="IPR027268">
    <property type="entry name" value="Peptidase_M4/M1_CTD_sf"/>
</dbReference>
<dbReference type="Proteomes" id="UP000029981">
    <property type="component" value="Chromosome 1"/>
</dbReference>
<dbReference type="CDD" id="cd09839">
    <property type="entry name" value="M1_like_TAF2"/>
    <property type="match status" value="1"/>
</dbReference>
<reference evidence="12 13" key="3">
    <citation type="journal article" date="2010" name="BMC Genomics">
        <title>Transcriptome sequencing and comparative analysis of cucumber flowers with different sex types.</title>
        <authorList>
            <person name="Guo S."/>
            <person name="Zheng Y."/>
            <person name="Joung J.G."/>
            <person name="Liu S."/>
            <person name="Zhang Z."/>
            <person name="Crasta O.R."/>
            <person name="Sobral B.W."/>
            <person name="Xu Y."/>
            <person name="Huang S."/>
            <person name="Fei Z."/>
        </authorList>
    </citation>
    <scope>NUCLEOTIDE SEQUENCE [LARGE SCALE GENOMIC DNA]</scope>
    <source>
        <strain evidence="13">cv. 9930</strain>
    </source>
</reference>
<feature type="domain" description="Transcription initiation factor TFIID subunit 2 Ig-like" evidence="10">
    <location>
        <begin position="510"/>
        <end position="647"/>
    </location>
</feature>
<dbReference type="GO" id="GO:0003682">
    <property type="term" value="F:chromatin binding"/>
    <property type="evidence" value="ECO:0000318"/>
    <property type="project" value="GO_Central"/>
</dbReference>
<feature type="region of interest" description="Disordered" evidence="8">
    <location>
        <begin position="596"/>
        <end position="615"/>
    </location>
</feature>
<dbReference type="Gene3D" id="1.10.390.10">
    <property type="entry name" value="Neutral Protease Domain 2"/>
    <property type="match status" value="1"/>
</dbReference>
<evidence type="ECO:0000256" key="4">
    <source>
        <dbReference type="ARBA" id="ARBA00023015"/>
    </source>
</evidence>
<evidence type="ECO:0000256" key="2">
    <source>
        <dbReference type="ARBA" id="ARBA00010937"/>
    </source>
</evidence>
<feature type="compositionally biased region" description="Basic and acidic residues" evidence="8">
    <location>
        <begin position="1107"/>
        <end position="1125"/>
    </location>
</feature>
<feature type="region of interest" description="Disordered" evidence="8">
    <location>
        <begin position="1233"/>
        <end position="1328"/>
    </location>
</feature>
<reference evidence="12 13" key="4">
    <citation type="journal article" date="2011" name="BMC Genomics">
        <title>RNA-Seq improves annotation of protein-coding genes in the cucumber genome.</title>
        <authorList>
            <person name="Li Z."/>
            <person name="Zhang Z."/>
            <person name="Yan P."/>
            <person name="Huang S."/>
            <person name="Fei Z."/>
            <person name="Lin K."/>
        </authorList>
    </citation>
    <scope>NUCLEOTIDE SEQUENCE [LARGE SCALE GENOMIC DNA]</scope>
    <source>
        <strain evidence="13">cv. 9930</strain>
    </source>
</reference>
<comment type="subcellular location">
    <subcellularLocation>
        <location evidence="1">Nucleus</location>
    </subcellularLocation>
</comment>
<dbReference type="PANTHER" id="PTHR15137:SF9">
    <property type="entry name" value="TRANSCRIPTION INITIATION FACTOR TFIID SUBUNIT 2"/>
    <property type="match status" value="1"/>
</dbReference>
<dbReference type="GO" id="GO:0006367">
    <property type="term" value="P:transcription initiation at RNA polymerase II promoter"/>
    <property type="evidence" value="ECO:0000318"/>
    <property type="project" value="GO_Central"/>
</dbReference>
<dbReference type="STRING" id="3659.A0A0A0LQC8"/>
<dbReference type="SUPFAM" id="SSF48371">
    <property type="entry name" value="ARM repeat"/>
    <property type="match status" value="1"/>
</dbReference>
<reference evidence="12 13" key="1">
    <citation type="journal article" date="2009" name="Nat. Genet.">
        <title>The genome of the cucumber, Cucumis sativus L.</title>
        <authorList>
            <person name="Huang S."/>
            <person name="Li R."/>
            <person name="Zhang Z."/>
            <person name="Li L."/>
            <person name="Gu X."/>
            <person name="Fan W."/>
            <person name="Lucas W.J."/>
            <person name="Wang X."/>
            <person name="Xie B."/>
            <person name="Ni P."/>
            <person name="Ren Y."/>
            <person name="Zhu H."/>
            <person name="Li J."/>
            <person name="Lin K."/>
            <person name="Jin W."/>
            <person name="Fei Z."/>
            <person name="Li G."/>
            <person name="Staub J."/>
            <person name="Kilian A."/>
            <person name="van der Vossen E.A."/>
            <person name="Wu Y."/>
            <person name="Guo J."/>
            <person name="He J."/>
            <person name="Jia Z."/>
            <person name="Ren Y."/>
            <person name="Tian G."/>
            <person name="Lu Y."/>
            <person name="Ruan J."/>
            <person name="Qian W."/>
            <person name="Wang M."/>
            <person name="Huang Q."/>
            <person name="Li B."/>
            <person name="Xuan Z."/>
            <person name="Cao J."/>
            <person name="Asan"/>
            <person name="Wu Z."/>
            <person name="Zhang J."/>
            <person name="Cai Q."/>
            <person name="Bai Y."/>
            <person name="Zhao B."/>
            <person name="Han Y."/>
            <person name="Li Y."/>
            <person name="Li X."/>
            <person name="Wang S."/>
            <person name="Shi Q."/>
            <person name="Liu S."/>
            <person name="Cho W.K."/>
            <person name="Kim J.Y."/>
            <person name="Xu Y."/>
            <person name="Heller-Uszynska K."/>
            <person name="Miao H."/>
            <person name="Cheng Z."/>
            <person name="Zhang S."/>
            <person name="Wu J."/>
            <person name="Yang Y."/>
            <person name="Kang H."/>
            <person name="Li M."/>
            <person name="Liang H."/>
            <person name="Ren X."/>
            <person name="Shi Z."/>
            <person name="Wen M."/>
            <person name="Jian M."/>
            <person name="Yang H."/>
            <person name="Zhang G."/>
            <person name="Yang Z."/>
            <person name="Chen R."/>
            <person name="Liu S."/>
            <person name="Li J."/>
            <person name="Ma L."/>
            <person name="Liu H."/>
            <person name="Zhou Y."/>
            <person name="Zhao J."/>
            <person name="Fang X."/>
            <person name="Li G."/>
            <person name="Fang L."/>
            <person name="Li Y."/>
            <person name="Liu D."/>
            <person name="Zheng H."/>
            <person name="Zhang Y."/>
            <person name="Qin N."/>
            <person name="Li Z."/>
            <person name="Yang G."/>
            <person name="Yang S."/>
            <person name="Bolund L."/>
            <person name="Kristiansen K."/>
            <person name="Zheng H."/>
            <person name="Li S."/>
            <person name="Zhang X."/>
            <person name="Yang H."/>
            <person name="Wang J."/>
            <person name="Sun R."/>
            <person name="Zhang B."/>
            <person name="Jiang S."/>
            <person name="Wang J."/>
            <person name="Du Y."/>
            <person name="Li S."/>
        </authorList>
    </citation>
    <scope>NUCLEOTIDE SEQUENCE [LARGE SCALE GENOMIC DNA]</scope>
    <source>
        <strain evidence="13">cv. 9930</strain>
    </source>
</reference>
<dbReference type="GO" id="GO:0005669">
    <property type="term" value="C:transcription factor TFIID complex"/>
    <property type="evidence" value="ECO:0000318"/>
    <property type="project" value="GO_Central"/>
</dbReference>
<dbReference type="eggNOG" id="KOG1932">
    <property type="taxonomic scope" value="Eukaryota"/>
</dbReference>
<dbReference type="FunFam" id="1.10.390.10:FF:000011">
    <property type="entry name" value="Transcription initiation factor TFIID subunit"/>
    <property type="match status" value="1"/>
</dbReference>
<dbReference type="SUPFAM" id="SSF55486">
    <property type="entry name" value="Metalloproteases ('zincins'), catalytic domain"/>
    <property type="match status" value="1"/>
</dbReference>
<dbReference type="Pfam" id="PF25316">
    <property type="entry name" value="TAF2_3rd"/>
    <property type="match status" value="1"/>
</dbReference>
<evidence type="ECO:0000259" key="11">
    <source>
        <dbReference type="Pfam" id="PF25577"/>
    </source>
</evidence>
<keyword evidence="5" id="KW-0804">Transcription</keyword>
<keyword evidence="4" id="KW-0805">Transcription regulation</keyword>
<dbReference type="FunFam" id="2.60.40.1730:FF:000015">
    <property type="entry name" value="Transcription initiation factor TFIID subunit 2"/>
    <property type="match status" value="1"/>
</dbReference>
<gene>
    <name evidence="12" type="ORF">Csa_1G042170</name>
</gene>
<dbReference type="Gramene" id="KGN64105">
    <property type="protein sequence ID" value="KGN64105"/>
    <property type="gene ID" value="Csa_1G042170"/>
</dbReference>
<dbReference type="Gene3D" id="2.60.40.1730">
    <property type="entry name" value="tricorn interacting facor f3 domain"/>
    <property type="match status" value="1"/>
</dbReference>
<evidence type="ECO:0000259" key="9">
    <source>
        <dbReference type="Pfam" id="PF01433"/>
    </source>
</evidence>
<dbReference type="InterPro" id="IPR037813">
    <property type="entry name" value="TAF2"/>
</dbReference>
<dbReference type="InterPro" id="IPR014782">
    <property type="entry name" value="Peptidase_M1_dom"/>
</dbReference>
<dbReference type="PANTHER" id="PTHR15137">
    <property type="entry name" value="TRANSCRIPTION INITIATION FACTOR TFIID"/>
    <property type="match status" value="1"/>
</dbReference>
<evidence type="ECO:0000256" key="1">
    <source>
        <dbReference type="ARBA" id="ARBA00004123"/>
    </source>
</evidence>
<feature type="domain" description="Peptidase M1 membrane alanine aminopeptidase" evidence="9">
    <location>
        <begin position="285"/>
        <end position="481"/>
    </location>
</feature>
<evidence type="ECO:0000256" key="3">
    <source>
        <dbReference type="ARBA" id="ARBA00017363"/>
    </source>
</evidence>
<evidence type="ECO:0000256" key="5">
    <source>
        <dbReference type="ARBA" id="ARBA00023163"/>
    </source>
</evidence>
<protein>
    <recommendedName>
        <fullName evidence="3">Transcription initiation factor TFIID subunit 2</fullName>
    </recommendedName>
    <alternativeName>
        <fullName evidence="7">TBP-associated factor 2</fullName>
    </alternativeName>
</protein>
<dbReference type="SUPFAM" id="SSF63737">
    <property type="entry name" value="Leukotriene A4 hydrolase N-terminal domain"/>
    <property type="match status" value="1"/>
</dbReference>
<dbReference type="EMBL" id="CM002922">
    <property type="protein sequence ID" value="KGN64105.1"/>
    <property type="molecule type" value="Genomic_DNA"/>
</dbReference>
<dbReference type="OMA" id="PWKVRME"/>
<sequence>MAKPRKPKNTDDAKPPDNSGAVVRHQKLCLSIDIDNRRVYGFTELEIAVPDIGIVGLHAENLGIVSVSVDGDPTEFEYYPRPQHVENERSFKAVSSPSSAADAAGSIYLSSIEKELVPNLLINCCKAFKSGSEQQDQPFLENGVQTADEDKQNVRLVRIDYWVEKSEVGIHFYNRMAHTDNQIRRARCWFPCMDDGLQRCKYDLEFTVSQNLVAVSNGILLYQVLSKDNPPRKTFVYRVDIPVNARWISLAVGPFEILADHQNVLISHMCSPVNSLKLKHTVDFFHSAFSCYKDYLSVDFPFGSYKQIFIEPEIAVSSACLGVSMCIFSSHLLFDEKIIDQTIDTRIKLAYALARQWFGIYITPEAPNDEWLLDGLAGFLTDLFIKKNLGNNEARYQRYKANCSVCRADDCGLTTLSSSSACKDLHGTQCIGIYGKIRSWKSVAILQMLEKQMGPESFRKILQNIVSHAKDTGSTSQLLSTKEFRQLANKIGNLERPFLKEFFPRWVESCGCPLLRMGFSYNKRKNMVEMAVSRECTATPATNVENRDSDAGWPGMMSIRIYELDGVFDHPVLPMTGESWQLLEIQCHSKLAARRLQKTKKGSKPDGSDDNADIPALDIRSSVESPLLWLRADPEMEYLAEIHFHQPVQMWINQLEKDKDVIAQAQAIATLEMLPQPSFSIVNALNNFLKDPKAFWRVRIEAALAMAKTASEDTDWAGLLNLIKFFKSQRFDADTGLPKPNEFRDFPEYFVLEAIPHAVAMVRGTDQKSPREAVEFVLQLLKYNDNNGNPYSDVFWLAALVQSVGELEFGQQSILFLASLLKRIDRLLQFDRLMPSYNGILTISCIRTLTQIALKLSGLLSLDRIIELIRPFRDFNSMWQVRIEATRSLLDLEYHCNGIDATLLLFIKYLEEENSLRGQVKLAVHVMRLCQIMRRSGSNDVVNNDTLVALLLLLEGNMAFNNVYLRHYLFSILQVLSGRSPTLYGVPREYKTLHMGDTGTFSEQKRMLTSIIPEFNPPEPSSVSAVAPMPCIPATLSSEPLHVPTPRPDNLAVPELSKEEGAIAEDPKQAMAIVEAPREAASVSSSHERKLPVVKIKVRSSAATSRADADNLTTERSHAAPRETDVGPSSSVSVDAPPRNTAEATSISNRILEEVNSCHDHGSHMTASIGSAKLASYGDELGKEFQCTADSSSRAFGHFQPEDPSSSSIIQDNNIDADAQKYASLQTLSLPQHDHGLASSHSRHGKKEKKKDKEKKRKRESHKEHRNDPEYIERKRLKKEKKQKEKEMAKLLNEEVKPQPTAMPRIKEPPTKSTPVQLETNEPSGSRLIIGSVHSKPEASEGTTSAAPKLRIKFKNRTLNNS</sequence>
<dbReference type="GO" id="GO:0008237">
    <property type="term" value="F:metallopeptidase activity"/>
    <property type="evidence" value="ECO:0007669"/>
    <property type="project" value="InterPro"/>
</dbReference>
<dbReference type="InterPro" id="IPR057345">
    <property type="entry name" value="Ig-like_TAF2"/>
</dbReference>
<name>A0A0A0LQC8_CUCSA</name>